<evidence type="ECO:0000313" key="2">
    <source>
        <dbReference type="Proteomes" id="UP001153069"/>
    </source>
</evidence>
<comment type="caution">
    <text evidence="1">The sequence shown here is derived from an EMBL/GenBank/DDBJ whole genome shotgun (WGS) entry which is preliminary data.</text>
</comment>
<organism evidence="1 2">
    <name type="scientific">Seminavis robusta</name>
    <dbReference type="NCBI Taxonomy" id="568900"/>
    <lineage>
        <taxon>Eukaryota</taxon>
        <taxon>Sar</taxon>
        <taxon>Stramenopiles</taxon>
        <taxon>Ochrophyta</taxon>
        <taxon>Bacillariophyta</taxon>
        <taxon>Bacillariophyceae</taxon>
        <taxon>Bacillariophycidae</taxon>
        <taxon>Naviculales</taxon>
        <taxon>Naviculaceae</taxon>
        <taxon>Seminavis</taxon>
    </lineage>
</organism>
<proteinExistence type="predicted"/>
<protein>
    <submittedName>
        <fullName evidence="1">Uncharacterized protein</fullName>
    </submittedName>
</protein>
<gene>
    <name evidence="1" type="ORF">SEMRO_93_G048230.1</name>
</gene>
<evidence type="ECO:0000313" key="1">
    <source>
        <dbReference type="EMBL" id="CAB9500810.1"/>
    </source>
</evidence>
<dbReference type="EMBL" id="CAICTM010000092">
    <property type="protein sequence ID" value="CAB9500810.1"/>
    <property type="molecule type" value="Genomic_DNA"/>
</dbReference>
<sequence>MASLTQASKKQKTTDVSSPDTVLDLEALKETWSPGRERRHQLVTMKIEGPAALASTGAVKDTIMPARAGPLRGGDWILNKDGGAATISFFFLHNGETYGITVGHLVEKVGDPVFCFSEATKLPNPLPQDSEVSEGHEIDESYFMHEIGTVVSLSRSTDSLVFDLNGMVAVSEPLKMAPGSGIMGKLKLPDVRQVMPPPPPLRGTSLVGFGAQRRGAHAKVRIPSATVDCDHSRKGNIGIIDADDVGKKVTNAGDCGSIFASLDGTAQYLHHCGGSDDNEPPLLSYGYPVWEVLKSHKHLGGEGEDILEEEEDDKKTQVKECAVVASPGGVAGPKKTIKHFPGAKIVDAPARHAVRSLANFIQTWKSFLAKTTPQSLCV</sequence>
<keyword evidence="2" id="KW-1185">Reference proteome</keyword>
<reference evidence="1" key="1">
    <citation type="submission" date="2020-06" db="EMBL/GenBank/DDBJ databases">
        <authorList>
            <consortium name="Plant Systems Biology data submission"/>
        </authorList>
    </citation>
    <scope>NUCLEOTIDE SEQUENCE</scope>
    <source>
        <strain evidence="1">D6</strain>
    </source>
</reference>
<dbReference type="Proteomes" id="UP001153069">
    <property type="component" value="Unassembled WGS sequence"/>
</dbReference>
<dbReference type="AlphaFoldDB" id="A0A9N8DHU2"/>
<accession>A0A9N8DHU2</accession>
<name>A0A9N8DHU2_9STRA</name>